<feature type="transmembrane region" description="Helical" evidence="1">
    <location>
        <begin position="20"/>
        <end position="44"/>
    </location>
</feature>
<evidence type="ECO:0000259" key="2">
    <source>
        <dbReference type="Pfam" id="PF13828"/>
    </source>
</evidence>
<dbReference type="InterPro" id="IPR025241">
    <property type="entry name" value="DUF4190"/>
</dbReference>
<sequence>MTDPFAPIPRPYQSEINGLAIASLILGAIACFPIGIALAIVALVQIHRTGQRGRGLAIAGLALGGFWAVVIAASTVAGVVLGVRNATRPDLPELRTFIVGQCLDDLNGDLDEVPCGQPHDGEVYSVFDLPAGRYPGVDAVMAQAESRCGGELGIYVQDFGLGQTYLYPPEDGWPKYRNVTCIAYDPNGPLVGSVRK</sequence>
<evidence type="ECO:0000313" key="3">
    <source>
        <dbReference type="EMBL" id="GIE02645.1"/>
    </source>
</evidence>
<evidence type="ECO:0000256" key="1">
    <source>
        <dbReference type="SAM" id="Phobius"/>
    </source>
</evidence>
<comment type="caution">
    <text evidence="3">The sequence shown here is derived from an EMBL/GenBank/DDBJ whole genome shotgun (WGS) entry which is preliminary data.</text>
</comment>
<dbReference type="Pfam" id="PF13828">
    <property type="entry name" value="DUF4190"/>
    <property type="match status" value="1"/>
</dbReference>
<dbReference type="Proteomes" id="UP000637628">
    <property type="component" value="Unassembled WGS sequence"/>
</dbReference>
<gene>
    <name evidence="3" type="ORF">Adu01nite_39950</name>
</gene>
<organism evidence="3 4">
    <name type="scientific">Paractinoplanes durhamensis</name>
    <dbReference type="NCBI Taxonomy" id="113563"/>
    <lineage>
        <taxon>Bacteria</taxon>
        <taxon>Bacillati</taxon>
        <taxon>Actinomycetota</taxon>
        <taxon>Actinomycetes</taxon>
        <taxon>Micromonosporales</taxon>
        <taxon>Micromonosporaceae</taxon>
        <taxon>Paractinoplanes</taxon>
    </lineage>
</organism>
<evidence type="ECO:0000313" key="4">
    <source>
        <dbReference type="Proteomes" id="UP000637628"/>
    </source>
</evidence>
<feature type="domain" description="DUF4190" evidence="2">
    <location>
        <begin position="19"/>
        <end position="72"/>
    </location>
</feature>
<dbReference type="RefSeq" id="WP_203728383.1">
    <property type="nucleotide sequence ID" value="NZ_BAAATX010000024.1"/>
</dbReference>
<proteinExistence type="predicted"/>
<keyword evidence="4" id="KW-1185">Reference proteome</keyword>
<name>A0ABQ3YYJ3_9ACTN</name>
<dbReference type="EMBL" id="BOML01000033">
    <property type="protein sequence ID" value="GIE02645.1"/>
    <property type="molecule type" value="Genomic_DNA"/>
</dbReference>
<reference evidence="3 4" key="1">
    <citation type="submission" date="2021-01" db="EMBL/GenBank/DDBJ databases">
        <title>Whole genome shotgun sequence of Actinoplanes durhamensis NBRC 14914.</title>
        <authorList>
            <person name="Komaki H."/>
            <person name="Tamura T."/>
        </authorList>
    </citation>
    <scope>NUCLEOTIDE SEQUENCE [LARGE SCALE GENOMIC DNA]</scope>
    <source>
        <strain evidence="3 4">NBRC 14914</strain>
    </source>
</reference>
<feature type="transmembrane region" description="Helical" evidence="1">
    <location>
        <begin position="56"/>
        <end position="83"/>
    </location>
</feature>
<keyword evidence="1" id="KW-0472">Membrane</keyword>
<keyword evidence="1" id="KW-1133">Transmembrane helix</keyword>
<keyword evidence="1" id="KW-0812">Transmembrane</keyword>
<accession>A0ABQ3YYJ3</accession>
<protein>
    <recommendedName>
        <fullName evidence="2">DUF4190 domain-containing protein</fullName>
    </recommendedName>
</protein>